<dbReference type="PANTHER" id="PTHR18964">
    <property type="entry name" value="ROK (REPRESSOR, ORF, KINASE) FAMILY"/>
    <property type="match status" value="1"/>
</dbReference>
<organism evidence="5">
    <name type="scientific">Neobacillus citreus</name>
    <dbReference type="NCBI Taxonomy" id="2833578"/>
    <lineage>
        <taxon>Bacteria</taxon>
        <taxon>Bacillati</taxon>
        <taxon>Bacillota</taxon>
        <taxon>Bacilli</taxon>
        <taxon>Bacillales</taxon>
        <taxon>Bacillaceae</taxon>
        <taxon>Neobacillus</taxon>
    </lineage>
</organism>
<evidence type="ECO:0000256" key="2">
    <source>
        <dbReference type="ARBA" id="ARBA00006479"/>
    </source>
</evidence>
<keyword evidence="3" id="KW-0859">Xylose metabolism</keyword>
<dbReference type="AlphaFoldDB" id="A0A942YAC2"/>
<dbReference type="GO" id="GO:0042732">
    <property type="term" value="P:D-xylose metabolic process"/>
    <property type="evidence" value="ECO:0007669"/>
    <property type="project" value="UniProtKB-KW"/>
</dbReference>
<dbReference type="Pfam" id="PF00480">
    <property type="entry name" value="ROK"/>
    <property type="match status" value="1"/>
</dbReference>
<comment type="function">
    <text evidence="1">Transcriptional repressor of xylose-utilizing enzymes.</text>
</comment>
<evidence type="ECO:0000313" key="5">
    <source>
        <dbReference type="EMBL" id="MBS4182695.1"/>
    </source>
</evidence>
<dbReference type="Gene3D" id="3.30.420.40">
    <property type="match status" value="2"/>
</dbReference>
<evidence type="ECO:0000256" key="1">
    <source>
        <dbReference type="ARBA" id="ARBA00002486"/>
    </source>
</evidence>
<dbReference type="InterPro" id="IPR043129">
    <property type="entry name" value="ATPase_NBD"/>
</dbReference>
<dbReference type="SUPFAM" id="SSF53067">
    <property type="entry name" value="Actin-like ATPase domain"/>
    <property type="match status" value="1"/>
</dbReference>
<comment type="similarity">
    <text evidence="2">Belongs to the ROK (NagC/XylR) family.</text>
</comment>
<dbReference type="CDD" id="cd23763">
    <property type="entry name" value="ASKHA_ATPase_ROK"/>
    <property type="match status" value="1"/>
</dbReference>
<reference evidence="5" key="1">
    <citation type="submission" date="2021-05" db="EMBL/GenBank/DDBJ databases">
        <title>Novel Bacillus species.</title>
        <authorList>
            <person name="Liu G."/>
        </authorList>
    </citation>
    <scope>NUCLEOTIDE SEQUENCE</scope>
    <source>
        <strain evidence="5">FJAT-50051</strain>
    </source>
</reference>
<keyword evidence="4" id="KW-0238">DNA-binding</keyword>
<name>A0A942YAC2_9BACI</name>
<sequence length="420" mass="43168">MSVTVLDMSTHGRTPGQPGLLRVLNDRAALELLLDDGPLTRNEIAGRTGLSKPTAAEIIRRLESAALIRPAGTDPQAGRRGPSAAVYEAITDRDLAVAVDVQLVDVRSTVVDAAGRSFPVATHRMTDAEMRSPGSDIVAAAISRAAAAADVDPELVTAVAVGVQASVDHTTDTLIFTDGLPGWPREQVAATLSADLGVHVVVENDANLAAIAERNIGAGRTPGSFALLWMAEGLGMALDLGGRLHTGASGAAGEIGYLSVPADARHIDPAATLVADLISESAITALAAEHGITAPDGSAADWRQVLPQLPGLPEQHPFTTALGERIGHNVLPALAVADPETVVLHGPTGIAGGPALAAAVTAWLRTRTRWSTAVVAPGVPDTPVLHGARHVLIDVVRAALAGRLERISDDAPAPDAAERP</sequence>
<protein>
    <submittedName>
        <fullName evidence="5">ROK family transcriptional regulator</fullName>
    </submittedName>
</protein>
<dbReference type="CDD" id="cd00090">
    <property type="entry name" value="HTH_ARSR"/>
    <property type="match status" value="1"/>
</dbReference>
<dbReference type="Gene3D" id="1.10.10.10">
    <property type="entry name" value="Winged helix-like DNA-binding domain superfamily/Winged helix DNA-binding domain"/>
    <property type="match status" value="1"/>
</dbReference>
<proteinExistence type="inferred from homology"/>
<dbReference type="EMBL" id="JAGYPE010000002">
    <property type="protein sequence ID" value="MBS4182695.1"/>
    <property type="molecule type" value="Genomic_DNA"/>
</dbReference>
<dbReference type="InterPro" id="IPR036388">
    <property type="entry name" value="WH-like_DNA-bd_sf"/>
</dbReference>
<dbReference type="InterPro" id="IPR000600">
    <property type="entry name" value="ROK"/>
</dbReference>
<comment type="caution">
    <text evidence="5">The sequence shown here is derived from an EMBL/GenBank/DDBJ whole genome shotgun (WGS) entry which is preliminary data.</text>
</comment>
<keyword evidence="3" id="KW-0119">Carbohydrate metabolism</keyword>
<evidence type="ECO:0000256" key="3">
    <source>
        <dbReference type="ARBA" id="ARBA00022629"/>
    </source>
</evidence>
<dbReference type="PANTHER" id="PTHR18964:SF149">
    <property type="entry name" value="BIFUNCTIONAL UDP-N-ACETYLGLUCOSAMINE 2-EPIMERASE_N-ACETYLMANNOSAMINE KINASE"/>
    <property type="match status" value="1"/>
</dbReference>
<dbReference type="InterPro" id="IPR036390">
    <property type="entry name" value="WH_DNA-bd_sf"/>
</dbReference>
<accession>A0A942YAC2</accession>
<dbReference type="GO" id="GO:0003677">
    <property type="term" value="F:DNA binding"/>
    <property type="evidence" value="ECO:0007669"/>
    <property type="project" value="UniProtKB-KW"/>
</dbReference>
<dbReference type="Pfam" id="PF13412">
    <property type="entry name" value="HTH_24"/>
    <property type="match status" value="1"/>
</dbReference>
<dbReference type="SUPFAM" id="SSF46785">
    <property type="entry name" value="Winged helix' DNA-binding domain"/>
    <property type="match status" value="1"/>
</dbReference>
<gene>
    <name evidence="5" type="ORF">KHB02_14955</name>
</gene>
<evidence type="ECO:0000256" key="4">
    <source>
        <dbReference type="ARBA" id="ARBA00023125"/>
    </source>
</evidence>
<dbReference type="InterPro" id="IPR011991">
    <property type="entry name" value="ArsR-like_HTH"/>
</dbReference>